<keyword evidence="1" id="KW-0732">Signal</keyword>
<reference evidence="2 3" key="1">
    <citation type="submission" date="2023-11" db="EMBL/GenBank/DDBJ databases">
        <title>A Novel Polar Bacteriovorax (B. antarcticus) Isolated from the Biocrust in Antarctica.</title>
        <authorList>
            <person name="Mun W."/>
            <person name="Choi S.Y."/>
            <person name="Mitchell R.J."/>
        </authorList>
    </citation>
    <scope>NUCLEOTIDE SEQUENCE [LARGE SCALE GENOMIC DNA]</scope>
    <source>
        <strain evidence="2 3">PP10</strain>
    </source>
</reference>
<dbReference type="RefSeq" id="WP_323576798.1">
    <property type="nucleotide sequence ID" value="NZ_JAYGJQ010000002.1"/>
</dbReference>
<dbReference type="PROSITE" id="PS51257">
    <property type="entry name" value="PROKAR_LIPOPROTEIN"/>
    <property type="match status" value="1"/>
</dbReference>
<name>A0ABU5VX28_9BACT</name>
<evidence type="ECO:0008006" key="4">
    <source>
        <dbReference type="Google" id="ProtNLM"/>
    </source>
</evidence>
<evidence type="ECO:0000313" key="3">
    <source>
        <dbReference type="Proteomes" id="UP001302274"/>
    </source>
</evidence>
<gene>
    <name evidence="2" type="ORF">SHI21_11830</name>
</gene>
<organism evidence="2 3">
    <name type="scientific">Bacteriovorax antarcticus</name>
    <dbReference type="NCBI Taxonomy" id="3088717"/>
    <lineage>
        <taxon>Bacteria</taxon>
        <taxon>Pseudomonadati</taxon>
        <taxon>Bdellovibrionota</taxon>
        <taxon>Bacteriovoracia</taxon>
        <taxon>Bacteriovoracales</taxon>
        <taxon>Bacteriovoracaceae</taxon>
        <taxon>Bacteriovorax</taxon>
    </lineage>
</organism>
<protein>
    <recommendedName>
        <fullName evidence="4">Cytochrome c domain-containing protein</fullName>
    </recommendedName>
</protein>
<proteinExistence type="predicted"/>
<dbReference type="InterPro" id="IPR036909">
    <property type="entry name" value="Cyt_c-like_dom_sf"/>
</dbReference>
<keyword evidence="3" id="KW-1185">Reference proteome</keyword>
<sequence length="121" mass="13293">MKKISFLLFLLSILSGCGQDYNSNYGDYSQYSPVEGIDSSTPEGLRLLEAYKVMQTNCFQCHSWSEYKTSAQWVSAGLVTNGNLGSSLLYTKLKNVGGNMPPAGQLSTADFTSIENWISNL</sequence>
<evidence type="ECO:0000256" key="1">
    <source>
        <dbReference type="SAM" id="SignalP"/>
    </source>
</evidence>
<evidence type="ECO:0000313" key="2">
    <source>
        <dbReference type="EMBL" id="MEA9356903.1"/>
    </source>
</evidence>
<dbReference type="EMBL" id="JAYGJQ010000002">
    <property type="protein sequence ID" value="MEA9356903.1"/>
    <property type="molecule type" value="Genomic_DNA"/>
</dbReference>
<comment type="caution">
    <text evidence="2">The sequence shown here is derived from an EMBL/GenBank/DDBJ whole genome shotgun (WGS) entry which is preliminary data.</text>
</comment>
<feature type="signal peptide" evidence="1">
    <location>
        <begin position="1"/>
        <end position="18"/>
    </location>
</feature>
<accession>A0ABU5VX28</accession>
<dbReference type="SUPFAM" id="SSF46626">
    <property type="entry name" value="Cytochrome c"/>
    <property type="match status" value="1"/>
</dbReference>
<feature type="chain" id="PRO_5047534663" description="Cytochrome c domain-containing protein" evidence="1">
    <location>
        <begin position="19"/>
        <end position="121"/>
    </location>
</feature>
<dbReference type="Proteomes" id="UP001302274">
    <property type="component" value="Unassembled WGS sequence"/>
</dbReference>